<keyword evidence="1" id="KW-0472">Membrane</keyword>
<feature type="transmembrane region" description="Helical" evidence="1">
    <location>
        <begin position="99"/>
        <end position="120"/>
    </location>
</feature>
<evidence type="ECO:0000256" key="1">
    <source>
        <dbReference type="SAM" id="Phobius"/>
    </source>
</evidence>
<protein>
    <submittedName>
        <fullName evidence="2">Multidrug transporter EmrE-like cation transporter</fullName>
    </submittedName>
</protein>
<reference evidence="2 3" key="1">
    <citation type="submission" date="2023-07" db="EMBL/GenBank/DDBJ databases">
        <title>Sorghum-associated microbial communities from plants grown in Nebraska, USA.</title>
        <authorList>
            <person name="Schachtman D."/>
        </authorList>
    </citation>
    <scope>NUCLEOTIDE SEQUENCE [LARGE SCALE GENOMIC DNA]</scope>
    <source>
        <strain evidence="2 3">DS1781</strain>
    </source>
</reference>
<evidence type="ECO:0000313" key="2">
    <source>
        <dbReference type="EMBL" id="MDR6537830.1"/>
    </source>
</evidence>
<proteinExistence type="predicted"/>
<keyword evidence="3" id="KW-1185">Reference proteome</keyword>
<organism evidence="2 3">
    <name type="scientific">Variovorax soli</name>
    <dbReference type="NCBI Taxonomy" id="376815"/>
    <lineage>
        <taxon>Bacteria</taxon>
        <taxon>Pseudomonadati</taxon>
        <taxon>Pseudomonadota</taxon>
        <taxon>Betaproteobacteria</taxon>
        <taxon>Burkholderiales</taxon>
        <taxon>Comamonadaceae</taxon>
        <taxon>Variovorax</taxon>
    </lineage>
</organism>
<keyword evidence="1" id="KW-1133">Transmembrane helix</keyword>
<feature type="transmembrane region" description="Helical" evidence="1">
    <location>
        <begin position="140"/>
        <end position="161"/>
    </location>
</feature>
<gene>
    <name evidence="2" type="ORF">J2739_003611</name>
</gene>
<dbReference type="Proteomes" id="UP001184230">
    <property type="component" value="Unassembled WGS sequence"/>
</dbReference>
<comment type="caution">
    <text evidence="2">The sequence shown here is derived from an EMBL/GenBank/DDBJ whole genome shotgun (WGS) entry which is preliminary data.</text>
</comment>
<evidence type="ECO:0000313" key="3">
    <source>
        <dbReference type="Proteomes" id="UP001184230"/>
    </source>
</evidence>
<dbReference type="EMBL" id="JAVDRF010000007">
    <property type="protein sequence ID" value="MDR6537830.1"/>
    <property type="molecule type" value="Genomic_DNA"/>
</dbReference>
<sequence length="166" mass="16867">MKALRIYAGPAAPEHIAAHGLAPRDVRTVPGAAGGPKGLIFGPIDRFLFGDWLPQSTQPVDLIGASIGAWRLGAGPAAATVGAGMSIQGEARHMNATRIIGLILIVAGIAAIGLGGFSFTKETHQAKIGPIELSVKEKETVSFPTWAGVAAIVVGGALVVFGGRKG</sequence>
<name>A0ABU1NHB5_9BURK</name>
<keyword evidence="1" id="KW-0812">Transmembrane</keyword>
<accession>A0ABU1NHB5</accession>